<comment type="caution">
    <text evidence="1">The sequence shown here is derived from an EMBL/GenBank/DDBJ whole genome shotgun (WGS) entry which is preliminary data.</text>
</comment>
<dbReference type="InterPro" id="IPR009921">
    <property type="entry name" value="YehS-like"/>
</dbReference>
<dbReference type="Pfam" id="PF07308">
    <property type="entry name" value="DUF1456"/>
    <property type="match status" value="2"/>
</dbReference>
<keyword evidence="2" id="KW-1185">Reference proteome</keyword>
<evidence type="ECO:0000313" key="2">
    <source>
        <dbReference type="Proteomes" id="UP001369082"/>
    </source>
</evidence>
<name>A0ABU9GSB9_9GAMM</name>
<dbReference type="PANTHER" id="PTHR37805">
    <property type="entry name" value="CYTOPLASMIC PROTEIN-RELATED"/>
    <property type="match status" value="1"/>
</dbReference>
<gene>
    <name evidence="1" type="ORF">V6256_11485</name>
</gene>
<sequence>MITNDVLRRVRFALQLNDTKMLAIFASVDNEMSVDFLHSIMAKEDAEGFVFCRDSVLSLFLDGLIYEKRGRKEGAVPVILPAKAVLSNNDILRKLRIALNFKDEDMLNALKLANFPVSKGELSALFRKSDHRNYKPCGDQLLRRFIDGITVQFRGTKPSTDAVEAE</sequence>
<dbReference type="Proteomes" id="UP001369082">
    <property type="component" value="Unassembled WGS sequence"/>
</dbReference>
<protein>
    <submittedName>
        <fullName evidence="1">DUF1456 family protein</fullName>
    </submittedName>
</protein>
<organism evidence="1 2">
    <name type="scientific">Psychromonas aquatilis</name>
    <dbReference type="NCBI Taxonomy" id="2005072"/>
    <lineage>
        <taxon>Bacteria</taxon>
        <taxon>Pseudomonadati</taxon>
        <taxon>Pseudomonadota</taxon>
        <taxon>Gammaproteobacteria</taxon>
        <taxon>Alteromonadales</taxon>
        <taxon>Psychromonadaceae</taxon>
        <taxon>Psychromonas</taxon>
    </lineage>
</organism>
<dbReference type="PANTHER" id="PTHR37805:SF1">
    <property type="entry name" value="CYTOPLASMIC PROTEIN"/>
    <property type="match status" value="1"/>
</dbReference>
<accession>A0ABU9GSB9</accession>
<dbReference type="RefSeq" id="WP_341598356.1">
    <property type="nucleotide sequence ID" value="NZ_JBAKAZ010000046.1"/>
</dbReference>
<reference evidence="1 2" key="1">
    <citation type="submission" date="2024-02" db="EMBL/GenBank/DDBJ databases">
        <title>Bacteria isolated from the canopy kelp, Nereocystis luetkeana.</title>
        <authorList>
            <person name="Pfister C.A."/>
            <person name="Younker I.T."/>
            <person name="Light S.H."/>
        </authorList>
    </citation>
    <scope>NUCLEOTIDE SEQUENCE [LARGE SCALE GENOMIC DNA]</scope>
    <source>
        <strain evidence="1 2">TI.1.05</strain>
    </source>
</reference>
<evidence type="ECO:0000313" key="1">
    <source>
        <dbReference type="EMBL" id="MEL0630228.1"/>
    </source>
</evidence>
<proteinExistence type="predicted"/>
<dbReference type="EMBL" id="JBAKAZ010000046">
    <property type="protein sequence ID" value="MEL0630228.1"/>
    <property type="molecule type" value="Genomic_DNA"/>
</dbReference>